<dbReference type="GO" id="GO:0003676">
    <property type="term" value="F:nucleic acid binding"/>
    <property type="evidence" value="ECO:0007669"/>
    <property type="project" value="InterPro"/>
</dbReference>
<evidence type="ECO:0000313" key="3">
    <source>
        <dbReference type="Proteomes" id="UP000317243"/>
    </source>
</evidence>
<sequence length="232" mass="26547">MSRSGYAAWCGEHETRLEQDDARLAPIIEEVFWQHGRRYGARRITVELSRRDLACGVTRVARLMKTRGLRAIQPKSFQPKTTNSAHQLGYNENLLADAELPKTLNQVWVADLTYIPLRTRRFGYLSLLLDLCSRRIVGWEYGITMEDEHSIAALRRAIRERQPQWSLVHHSDRGSQYASKQYRAVLRRAGMRQSMSGAGNCYDNAFMESCFGTLKTELQLVDYADDAMANGS</sequence>
<evidence type="ECO:0000313" key="2">
    <source>
        <dbReference type="EMBL" id="TWT30529.1"/>
    </source>
</evidence>
<reference evidence="2 3" key="1">
    <citation type="submission" date="2019-02" db="EMBL/GenBank/DDBJ databases">
        <title>Deep-cultivation of Planctomycetes and their phenomic and genomic characterization uncovers novel biology.</title>
        <authorList>
            <person name="Wiegand S."/>
            <person name="Jogler M."/>
            <person name="Boedeker C."/>
            <person name="Pinto D."/>
            <person name="Vollmers J."/>
            <person name="Rivas-Marin E."/>
            <person name="Kohn T."/>
            <person name="Peeters S.H."/>
            <person name="Heuer A."/>
            <person name="Rast P."/>
            <person name="Oberbeckmann S."/>
            <person name="Bunk B."/>
            <person name="Jeske O."/>
            <person name="Meyerdierks A."/>
            <person name="Storesund J.E."/>
            <person name="Kallscheuer N."/>
            <person name="Luecker S."/>
            <person name="Lage O.M."/>
            <person name="Pohl T."/>
            <person name="Merkel B.J."/>
            <person name="Hornburger P."/>
            <person name="Mueller R.-W."/>
            <person name="Bruemmer F."/>
            <person name="Labrenz M."/>
            <person name="Spormann A.M."/>
            <person name="Op Den Camp H."/>
            <person name="Overmann J."/>
            <person name="Amann R."/>
            <person name="Jetten M.S.M."/>
            <person name="Mascher T."/>
            <person name="Medema M.H."/>
            <person name="Devos D.P."/>
            <person name="Kaster A.-K."/>
            <person name="Ovreas L."/>
            <person name="Rohde M."/>
            <person name="Galperin M.Y."/>
            <person name="Jogler C."/>
        </authorList>
    </citation>
    <scope>NUCLEOTIDE SEQUENCE [LARGE SCALE GENOMIC DNA]</scope>
    <source>
        <strain evidence="2 3">KOR42</strain>
    </source>
</reference>
<dbReference type="InterPro" id="IPR025948">
    <property type="entry name" value="HTH-like_dom"/>
</dbReference>
<feature type="domain" description="Integrase catalytic" evidence="1">
    <location>
        <begin position="97"/>
        <end position="232"/>
    </location>
</feature>
<organism evidence="2 3">
    <name type="scientific">Thalassoglobus neptunius</name>
    <dbReference type="NCBI Taxonomy" id="1938619"/>
    <lineage>
        <taxon>Bacteria</taxon>
        <taxon>Pseudomonadati</taxon>
        <taxon>Planctomycetota</taxon>
        <taxon>Planctomycetia</taxon>
        <taxon>Planctomycetales</taxon>
        <taxon>Planctomycetaceae</taxon>
        <taxon>Thalassoglobus</taxon>
    </lineage>
</organism>
<dbReference type="AlphaFoldDB" id="A0A5C5UXI3"/>
<dbReference type="PROSITE" id="PS50994">
    <property type="entry name" value="INTEGRASE"/>
    <property type="match status" value="1"/>
</dbReference>
<dbReference type="InterPro" id="IPR048020">
    <property type="entry name" value="Transpos_IS3"/>
</dbReference>
<name>A0A5C5UXI3_9PLAN</name>
<dbReference type="PANTHER" id="PTHR46889">
    <property type="entry name" value="TRANSPOSASE INSF FOR INSERTION SEQUENCE IS3B-RELATED"/>
    <property type="match status" value="1"/>
</dbReference>
<proteinExistence type="predicted"/>
<dbReference type="InterPro" id="IPR001584">
    <property type="entry name" value="Integrase_cat-core"/>
</dbReference>
<accession>A0A5C5UXI3</accession>
<dbReference type="InterPro" id="IPR036397">
    <property type="entry name" value="RNaseH_sf"/>
</dbReference>
<dbReference type="SUPFAM" id="SSF53098">
    <property type="entry name" value="Ribonuclease H-like"/>
    <property type="match status" value="1"/>
</dbReference>
<dbReference type="Pfam" id="PF13276">
    <property type="entry name" value="HTH_21"/>
    <property type="match status" value="1"/>
</dbReference>
<dbReference type="GO" id="GO:0015074">
    <property type="term" value="P:DNA integration"/>
    <property type="evidence" value="ECO:0007669"/>
    <property type="project" value="InterPro"/>
</dbReference>
<dbReference type="InterPro" id="IPR050900">
    <property type="entry name" value="Transposase_IS3/IS150/IS904"/>
</dbReference>
<dbReference type="EMBL" id="SIHI01000103">
    <property type="protein sequence ID" value="TWT30529.1"/>
    <property type="molecule type" value="Genomic_DNA"/>
</dbReference>
<dbReference type="PANTHER" id="PTHR46889:SF7">
    <property type="entry name" value="TRANSPOSASE FOR INSERTION SEQUENCE ELEMENT IS904"/>
    <property type="match status" value="1"/>
</dbReference>
<dbReference type="Proteomes" id="UP000317243">
    <property type="component" value="Unassembled WGS sequence"/>
</dbReference>
<dbReference type="NCBIfam" id="NF033516">
    <property type="entry name" value="transpos_IS3"/>
    <property type="match status" value="1"/>
</dbReference>
<dbReference type="InterPro" id="IPR012337">
    <property type="entry name" value="RNaseH-like_sf"/>
</dbReference>
<dbReference type="Gene3D" id="3.30.420.10">
    <property type="entry name" value="Ribonuclease H-like superfamily/Ribonuclease H"/>
    <property type="match status" value="1"/>
</dbReference>
<evidence type="ECO:0000259" key="1">
    <source>
        <dbReference type="PROSITE" id="PS50994"/>
    </source>
</evidence>
<protein>
    <submittedName>
        <fullName evidence="2">Integrase core domain protein</fullName>
    </submittedName>
</protein>
<gene>
    <name evidence="2" type="ORF">KOR42_54480</name>
</gene>
<keyword evidence="3" id="KW-1185">Reference proteome</keyword>
<comment type="caution">
    <text evidence="2">The sequence shown here is derived from an EMBL/GenBank/DDBJ whole genome shotgun (WGS) entry which is preliminary data.</text>
</comment>
<dbReference type="Pfam" id="PF00665">
    <property type="entry name" value="rve"/>
    <property type="match status" value="1"/>
</dbReference>